<dbReference type="EMBL" id="NPBS01000049">
    <property type="protein sequence ID" value="PAF26046.1"/>
    <property type="molecule type" value="Genomic_DNA"/>
</dbReference>
<dbReference type="PANTHER" id="PTHR30336">
    <property type="entry name" value="INNER MEMBRANE PROTEIN, PROBABLE PERMEASE"/>
    <property type="match status" value="1"/>
</dbReference>
<dbReference type="InterPro" id="IPR003848">
    <property type="entry name" value="DUF218"/>
</dbReference>
<reference evidence="2 3" key="1">
    <citation type="submission" date="2017-07" db="EMBL/GenBank/DDBJ databases">
        <title>Isolation and whole genome analysis of endospore-forming bacteria from heroin.</title>
        <authorList>
            <person name="Kalinowski J."/>
            <person name="Ahrens B."/>
            <person name="Al-Dilaimi A."/>
            <person name="Winkler A."/>
            <person name="Wibberg D."/>
            <person name="Schleenbecker U."/>
            <person name="Ruckert C."/>
            <person name="Wolfel R."/>
            <person name="Grass G."/>
        </authorList>
    </citation>
    <scope>NUCLEOTIDE SEQUENCE [LARGE SCALE GENOMIC DNA]</scope>
    <source>
        <strain evidence="2 3">7523-2</strain>
    </source>
</reference>
<proteinExistence type="predicted"/>
<name>A0A268S237_SHOCL</name>
<dbReference type="AlphaFoldDB" id="A0A268S237"/>
<feature type="domain" description="DUF218" evidence="1">
    <location>
        <begin position="32"/>
        <end position="150"/>
    </location>
</feature>
<organism evidence="2 3">
    <name type="scientific">Shouchella clausii</name>
    <name type="common">Alkalihalobacillus clausii</name>
    <dbReference type="NCBI Taxonomy" id="79880"/>
    <lineage>
        <taxon>Bacteria</taxon>
        <taxon>Bacillati</taxon>
        <taxon>Bacillota</taxon>
        <taxon>Bacilli</taxon>
        <taxon>Bacillales</taxon>
        <taxon>Bacillaceae</taxon>
        <taxon>Shouchella</taxon>
    </lineage>
</organism>
<evidence type="ECO:0000313" key="2">
    <source>
        <dbReference type="EMBL" id="PAF26046.1"/>
    </source>
</evidence>
<evidence type="ECO:0000259" key="1">
    <source>
        <dbReference type="Pfam" id="PF02698"/>
    </source>
</evidence>
<gene>
    <name evidence="2" type="ORF">CHH61_10500</name>
</gene>
<dbReference type="Proteomes" id="UP000216133">
    <property type="component" value="Unassembled WGS sequence"/>
</dbReference>
<dbReference type="CDD" id="cd06259">
    <property type="entry name" value="YdcF-like"/>
    <property type="match status" value="1"/>
</dbReference>
<sequence>MKISQLDPATLTDEQLTKLLYDYKKDDGKSGDCIFVPGSSRAVEYRVPKAVELYKQGRARKLLFSGGVSWDETKTPEAILMKTKALSLGIAAKDILVEDRSLHTKENVLASLLVLDRAIDLHRIKRLLLVTASYHMPRVYLMMRTYMPSWIEYSLCPVDDKTTTAENWHLSPFGRKRVETEARKLISYVQQGIIKEYPLYSENSR</sequence>
<dbReference type="InterPro" id="IPR051599">
    <property type="entry name" value="Cell_Envelope_Assoc"/>
</dbReference>
<accession>A0A268S237</accession>
<dbReference type="GO" id="GO:0005886">
    <property type="term" value="C:plasma membrane"/>
    <property type="evidence" value="ECO:0007669"/>
    <property type="project" value="TreeGrafter"/>
</dbReference>
<dbReference type="InterPro" id="IPR014729">
    <property type="entry name" value="Rossmann-like_a/b/a_fold"/>
</dbReference>
<protein>
    <recommendedName>
        <fullName evidence="1">DUF218 domain-containing protein</fullName>
    </recommendedName>
</protein>
<evidence type="ECO:0000313" key="3">
    <source>
        <dbReference type="Proteomes" id="UP000216133"/>
    </source>
</evidence>
<dbReference type="PANTHER" id="PTHR30336:SF20">
    <property type="entry name" value="DUF218 DOMAIN-CONTAINING PROTEIN"/>
    <property type="match status" value="1"/>
</dbReference>
<dbReference type="RefSeq" id="WP_062744761.1">
    <property type="nucleotide sequence ID" value="NZ_JAHHYG010000016.1"/>
</dbReference>
<comment type="caution">
    <text evidence="2">The sequence shown here is derived from an EMBL/GenBank/DDBJ whole genome shotgun (WGS) entry which is preliminary data.</text>
</comment>
<dbReference type="Pfam" id="PF02698">
    <property type="entry name" value="DUF218"/>
    <property type="match status" value="1"/>
</dbReference>
<dbReference type="Gene3D" id="3.40.50.620">
    <property type="entry name" value="HUPs"/>
    <property type="match status" value="1"/>
</dbReference>